<feature type="compositionally biased region" description="Acidic residues" evidence="12">
    <location>
        <begin position="350"/>
        <end position="377"/>
    </location>
</feature>
<proteinExistence type="inferred from homology"/>
<evidence type="ECO:0000256" key="2">
    <source>
        <dbReference type="ARBA" id="ARBA00022664"/>
    </source>
</evidence>
<dbReference type="PROSITE" id="PS51194">
    <property type="entry name" value="HELICASE_CTER"/>
    <property type="match status" value="1"/>
</dbReference>
<feature type="compositionally biased region" description="Polar residues" evidence="12">
    <location>
        <begin position="149"/>
        <end position="162"/>
    </location>
</feature>
<dbReference type="SMART" id="SM00490">
    <property type="entry name" value="HELICc"/>
    <property type="match status" value="1"/>
</dbReference>
<dbReference type="InterPro" id="IPR000629">
    <property type="entry name" value="RNA-helicase_DEAD-box_CS"/>
</dbReference>
<dbReference type="Gene3D" id="3.40.50.300">
    <property type="entry name" value="P-loop containing nucleotide triphosphate hydrolases"/>
    <property type="match status" value="2"/>
</dbReference>
<feature type="compositionally biased region" description="Polar residues" evidence="12">
    <location>
        <begin position="279"/>
        <end position="290"/>
    </location>
</feature>
<dbReference type="SUPFAM" id="SSF52540">
    <property type="entry name" value="P-loop containing nucleoside triphosphate hydrolases"/>
    <property type="match status" value="1"/>
</dbReference>
<feature type="domain" description="Helicase C-terminal" evidence="14">
    <location>
        <begin position="758"/>
        <end position="922"/>
    </location>
</feature>
<feature type="domain" description="Helicase ATP-binding" evidence="13">
    <location>
        <begin position="569"/>
        <end position="747"/>
    </location>
</feature>
<evidence type="ECO:0000256" key="4">
    <source>
        <dbReference type="ARBA" id="ARBA00022801"/>
    </source>
</evidence>
<evidence type="ECO:0000256" key="11">
    <source>
        <dbReference type="PROSITE-ProRule" id="PRU00552"/>
    </source>
</evidence>
<accession>A0ABR3CKL0</accession>
<evidence type="ECO:0000313" key="16">
    <source>
        <dbReference type="EMBL" id="KAL0261162.1"/>
    </source>
</evidence>
<evidence type="ECO:0000256" key="9">
    <source>
        <dbReference type="ARBA" id="ARBA00038511"/>
    </source>
</evidence>
<dbReference type="InterPro" id="IPR011545">
    <property type="entry name" value="DEAD/DEAH_box_helicase_dom"/>
</dbReference>
<evidence type="ECO:0000259" key="13">
    <source>
        <dbReference type="PROSITE" id="PS51192"/>
    </source>
</evidence>
<feature type="compositionally biased region" description="Acidic residues" evidence="12">
    <location>
        <begin position="965"/>
        <end position="975"/>
    </location>
</feature>
<feature type="region of interest" description="Disordered" evidence="12">
    <location>
        <begin position="949"/>
        <end position="979"/>
    </location>
</feature>
<feature type="compositionally biased region" description="Basic and acidic residues" evidence="12">
    <location>
        <begin position="192"/>
        <end position="214"/>
    </location>
</feature>
<keyword evidence="5" id="KW-0347">Helicase</keyword>
<keyword evidence="17" id="KW-1185">Reference proteome</keyword>
<feature type="compositionally biased region" description="Polar residues" evidence="12">
    <location>
        <begin position="1"/>
        <end position="11"/>
    </location>
</feature>
<feature type="region of interest" description="Disordered" evidence="12">
    <location>
        <begin position="192"/>
        <end position="418"/>
    </location>
</feature>
<dbReference type="CDD" id="cd18787">
    <property type="entry name" value="SF2_C_DEAD"/>
    <property type="match status" value="1"/>
</dbReference>
<dbReference type="PROSITE" id="PS00039">
    <property type="entry name" value="DEAD_ATP_HELICASE"/>
    <property type="match status" value="1"/>
</dbReference>
<keyword evidence="4" id="KW-0378">Hydrolase</keyword>
<feature type="compositionally biased region" description="Basic and acidic residues" evidence="12">
    <location>
        <begin position="18"/>
        <end position="31"/>
    </location>
</feature>
<keyword evidence="6" id="KW-0067">ATP-binding</keyword>
<evidence type="ECO:0000256" key="8">
    <source>
        <dbReference type="ARBA" id="ARBA00037330"/>
    </source>
</evidence>
<evidence type="ECO:0000256" key="5">
    <source>
        <dbReference type="ARBA" id="ARBA00022806"/>
    </source>
</evidence>
<feature type="short sequence motif" description="Q motif" evidence="11">
    <location>
        <begin position="538"/>
        <end position="566"/>
    </location>
</feature>
<feature type="domain" description="DEAD-box RNA helicase Q" evidence="15">
    <location>
        <begin position="538"/>
        <end position="566"/>
    </location>
</feature>
<feature type="compositionally biased region" description="Basic and acidic residues" evidence="12">
    <location>
        <begin position="384"/>
        <end position="393"/>
    </location>
</feature>
<feature type="compositionally biased region" description="Low complexity" evidence="12">
    <location>
        <begin position="216"/>
        <end position="225"/>
    </location>
</feature>
<organism evidence="16 17">
    <name type="scientific">Diplodia seriata</name>
    <dbReference type="NCBI Taxonomy" id="420778"/>
    <lineage>
        <taxon>Eukaryota</taxon>
        <taxon>Fungi</taxon>
        <taxon>Dikarya</taxon>
        <taxon>Ascomycota</taxon>
        <taxon>Pezizomycotina</taxon>
        <taxon>Dothideomycetes</taxon>
        <taxon>Dothideomycetes incertae sedis</taxon>
        <taxon>Botryosphaeriales</taxon>
        <taxon>Botryosphaeriaceae</taxon>
        <taxon>Diplodia</taxon>
    </lineage>
</organism>
<comment type="similarity">
    <text evidence="9">Belongs to the DEAD box helicase family. DDX46/PRP5 subfamily.</text>
</comment>
<name>A0ABR3CKL0_9PEZI</name>
<feature type="compositionally biased region" description="Basic and acidic residues" evidence="12">
    <location>
        <begin position="40"/>
        <end position="80"/>
    </location>
</feature>
<dbReference type="InterPro" id="IPR014014">
    <property type="entry name" value="RNA_helicase_DEAD_Q_motif"/>
</dbReference>
<keyword evidence="7" id="KW-0508">mRNA splicing</keyword>
<feature type="region of interest" description="Disordered" evidence="12">
    <location>
        <begin position="1"/>
        <end position="180"/>
    </location>
</feature>
<feature type="compositionally biased region" description="Polar residues" evidence="12">
    <location>
        <begin position="234"/>
        <end position="245"/>
    </location>
</feature>
<comment type="function">
    <text evidence="8">ATP-dependent RNA helicase involved spliceosome assembly and in nuclear splicing. Catalyzes an ATP-dependent conformational change of U2 snRNP. Bridges U1 and U2 snRNPs and enables stable U2 snRNP association with intron RNA.</text>
</comment>
<evidence type="ECO:0000259" key="15">
    <source>
        <dbReference type="PROSITE" id="PS51195"/>
    </source>
</evidence>
<dbReference type="InterPro" id="IPR056149">
    <property type="entry name" value="PRP5/DDX46/KHDC4_KH"/>
</dbReference>
<dbReference type="PROSITE" id="PS51192">
    <property type="entry name" value="HELICASE_ATP_BIND_1"/>
    <property type="match status" value="1"/>
</dbReference>
<dbReference type="InterPro" id="IPR014001">
    <property type="entry name" value="Helicase_ATP-bd"/>
</dbReference>
<evidence type="ECO:0000313" key="17">
    <source>
        <dbReference type="Proteomes" id="UP001430584"/>
    </source>
</evidence>
<evidence type="ECO:0000256" key="7">
    <source>
        <dbReference type="ARBA" id="ARBA00023187"/>
    </source>
</evidence>
<keyword evidence="2" id="KW-0507">mRNA processing</keyword>
<evidence type="ECO:0000256" key="6">
    <source>
        <dbReference type="ARBA" id="ARBA00022840"/>
    </source>
</evidence>
<dbReference type="InterPro" id="IPR027417">
    <property type="entry name" value="P-loop_NTPase"/>
</dbReference>
<dbReference type="GeneID" id="92008943"/>
<dbReference type="Pfam" id="PF00270">
    <property type="entry name" value="DEAD"/>
    <property type="match status" value="1"/>
</dbReference>
<evidence type="ECO:0000259" key="14">
    <source>
        <dbReference type="PROSITE" id="PS51194"/>
    </source>
</evidence>
<gene>
    <name evidence="16" type="primary">PRP5</name>
    <name evidence="16" type="ORF">SLS55_004858</name>
</gene>
<dbReference type="Pfam" id="PF23469">
    <property type="entry name" value="KH_12"/>
    <property type="match status" value="1"/>
</dbReference>
<feature type="compositionally biased region" description="Basic and acidic residues" evidence="12">
    <location>
        <begin position="311"/>
        <end position="338"/>
    </location>
</feature>
<comment type="catalytic activity">
    <reaction evidence="10">
        <text>ATP + H2O = ADP + phosphate + H(+)</text>
        <dbReference type="Rhea" id="RHEA:13065"/>
        <dbReference type="ChEBI" id="CHEBI:15377"/>
        <dbReference type="ChEBI" id="CHEBI:15378"/>
        <dbReference type="ChEBI" id="CHEBI:30616"/>
        <dbReference type="ChEBI" id="CHEBI:43474"/>
        <dbReference type="ChEBI" id="CHEBI:456216"/>
        <dbReference type="EC" id="3.6.4.13"/>
    </reaction>
</comment>
<dbReference type="SMART" id="SM00487">
    <property type="entry name" value="DEXDc"/>
    <property type="match status" value="1"/>
</dbReference>
<evidence type="ECO:0000256" key="10">
    <source>
        <dbReference type="ARBA" id="ARBA00047984"/>
    </source>
</evidence>
<dbReference type="PROSITE" id="PS51195">
    <property type="entry name" value="Q_MOTIF"/>
    <property type="match status" value="1"/>
</dbReference>
<reference evidence="16 17" key="1">
    <citation type="submission" date="2024-02" db="EMBL/GenBank/DDBJ databases">
        <title>De novo assembly and annotation of 12 fungi associated with fruit tree decline syndrome in Ontario, Canada.</title>
        <authorList>
            <person name="Sulman M."/>
            <person name="Ellouze W."/>
            <person name="Ilyukhin E."/>
        </authorList>
    </citation>
    <scope>NUCLEOTIDE SEQUENCE [LARGE SCALE GENOMIC DNA]</scope>
    <source>
        <strain evidence="16 17">FDS-637</strain>
    </source>
</reference>
<dbReference type="Pfam" id="PF00271">
    <property type="entry name" value="Helicase_C"/>
    <property type="match status" value="1"/>
</dbReference>
<dbReference type="RefSeq" id="XP_066634191.1">
    <property type="nucleotide sequence ID" value="XM_066776310.1"/>
</dbReference>
<feature type="compositionally biased region" description="Basic and acidic residues" evidence="12">
    <location>
        <begin position="171"/>
        <end position="180"/>
    </location>
</feature>
<sequence>MARPSTRSPTPVGSHKYRRDDRYSSRGDSYRDRRRSRSPPRRDRERDRDYYDPPRRDRSRDRRYGGRDDRSYRPHRDRSRDRKRSRDRSPPRDHRRRDDSRDRVKRRRDDSADSRRTARRDPSPSRPKESTKPSDVSLHSERPPLDQITLKNQAPPSSTPADAQTPEAESAEARKQAERLKRTQLWKAKIEAQKKEQEMKGGAREILEAMDRKTVASPTAVASPQSPAPAPALETSTSPPKQQYTGKFDPKAIAKRATGPSTTGANALGGDVAVPFTKPATTTIQSQAPKSGSVLKAKGNVGGFGFGPRAADAEKPGAKKALDLEDEESTRKKLEKLPTPDLDDVAVQNDEAEQPDDADDSGDDDTGMADGGTEEEQAAAARAAAEKREERMQLAKTPEADTAMTDAPQAVQGDEEEVDPLDAFMSGLSTAVAPKRPTKTMSKAGQKEPIAMYGDDDDPQEAAVDSDPEEVLEKANKKKAKAVIGQVDHKKMSYQDVRFNFYTEPMELAAMDEDAVSSLRFELDGIKVMGRDIPKPVSAFAQCGLGLRTLDVLRSLDFSNPTSIQAQAIPTIMSGRDLVAVAKTGSGKTLAFLLPMFRHIMDQDPLKPLDGPIAVIMAPTRELAAQIAREARPFARALNLRAVVCGGGSPIKDQIAELKKGSEIIIATPGRLIELLGANSGRVTNLARVTYVVLDEADRMFDLGFKPQISRILSNVRPKRQTVLFSATFPSLLETIAKEQLNDPVTVIVGERSTVASEVTQVIEVVEEEDKFNRLLGILGDFYETDEDARTLIFVKSQQTADKLLDLLLKKYYSCDSIHGAKDQVDRDSALSDFKKGAIPILIATSVAARGLDVKQLKLVIQYDAPDHLEDYVHRAGRTGRAGNKGTAITFVSPRQGSRAKEIAKAFTYAKLPVPDNLAAIADKAKSSRSNMSKKGFMGKSLDHYDKQHEAARKAQKSQYKMMDGDDDDEEEQEEVAAPVVQARTPTTAEAAQTPTEAKPAANAAGFNFNQPIKVYKTEQPEASASKTKSSNDPLERVRAAASKIDGRLTQRNQLRPGQPIDNKGPDAGAYHATLEINDYPQKARWAVTNRTNVAKILEATGTSITTKGNFYTKGDTPGPDGPPKLYILVEGDTEIVVQNAMRELMRLLKEGTIASQDTETRGATGKYNVV</sequence>
<dbReference type="EMBL" id="JAJVCZ030000004">
    <property type="protein sequence ID" value="KAL0261162.1"/>
    <property type="molecule type" value="Genomic_DNA"/>
</dbReference>
<dbReference type="Proteomes" id="UP001430584">
    <property type="component" value="Unassembled WGS sequence"/>
</dbReference>
<dbReference type="InterPro" id="IPR001650">
    <property type="entry name" value="Helicase_C-like"/>
</dbReference>
<comment type="caution">
    <text evidence="16">The sequence shown here is derived from an EMBL/GenBank/DDBJ whole genome shotgun (WGS) entry which is preliminary data.</text>
</comment>
<dbReference type="PANTHER" id="PTHR47958">
    <property type="entry name" value="ATP-DEPENDENT RNA HELICASE DBP3"/>
    <property type="match status" value="1"/>
</dbReference>
<feature type="compositionally biased region" description="Basic and acidic residues" evidence="12">
    <location>
        <begin position="87"/>
        <end position="144"/>
    </location>
</feature>
<evidence type="ECO:0000256" key="3">
    <source>
        <dbReference type="ARBA" id="ARBA00022741"/>
    </source>
</evidence>
<evidence type="ECO:0000256" key="1">
    <source>
        <dbReference type="ARBA" id="ARBA00012552"/>
    </source>
</evidence>
<evidence type="ECO:0000256" key="12">
    <source>
        <dbReference type="SAM" id="MobiDB-lite"/>
    </source>
</evidence>
<protein>
    <recommendedName>
        <fullName evidence="1">RNA helicase</fullName>
        <ecNumber evidence="1">3.6.4.13</ecNumber>
    </recommendedName>
</protein>
<dbReference type="EC" id="3.6.4.13" evidence="1"/>
<keyword evidence="3" id="KW-0547">Nucleotide-binding</keyword>